<evidence type="ECO:0000313" key="1">
    <source>
        <dbReference type="EMBL" id="EHP70635.1"/>
    </source>
</evidence>
<dbReference type="OrthoDB" id="34441at2157"/>
<accession>H2C314</accession>
<dbReference type="EMBL" id="JH597761">
    <property type="protein sequence ID" value="EHP70635.1"/>
    <property type="molecule type" value="Genomic_DNA"/>
</dbReference>
<evidence type="ECO:0000313" key="2">
    <source>
        <dbReference type="Proteomes" id="UP000003980"/>
    </source>
</evidence>
<sequence>MIVSVPKISLFHLNDVIIAIAHLPLIAQGGMVEKLRSDMRLSSCTDPLICLPSIYGGVIIFKGTKPLLRAEYDGFFSLRGEDCSLSVKEFVYATREGREGCLKVQEGTLVLSPNRLEGGEKVDVIGLRFIVD</sequence>
<dbReference type="Proteomes" id="UP000003980">
    <property type="component" value="Unassembled WGS sequence"/>
</dbReference>
<dbReference type="STRING" id="671065.MetMK1DRAFT_00011380"/>
<gene>
    <name evidence="1" type="ORF">MetMK1DRAFT_00011380</name>
</gene>
<dbReference type="RefSeq" id="WP_009071420.1">
    <property type="nucleotide sequence ID" value="NZ_JH597761.1"/>
</dbReference>
<reference evidence="1 2" key="1">
    <citation type="submission" date="2012-01" db="EMBL/GenBank/DDBJ databases">
        <title>Improved High-Quality Draft sequence of Metallosphaera yellowstonensis MK1.</title>
        <authorList>
            <consortium name="US DOE Joint Genome Institute"/>
            <person name="Lucas S."/>
            <person name="Han J."/>
            <person name="Cheng J.-F."/>
            <person name="Goodwin L."/>
            <person name="Pitluck S."/>
            <person name="Peters L."/>
            <person name="Teshima H."/>
            <person name="Detter J.C."/>
            <person name="Han C."/>
            <person name="Tapia R."/>
            <person name="Land M."/>
            <person name="Hauser L."/>
            <person name="Kyrpides N."/>
            <person name="Kozubal M."/>
            <person name="Macur R.E."/>
            <person name="Jay Z."/>
            <person name="Inskeep W."/>
            <person name="Woyke T."/>
        </authorList>
    </citation>
    <scope>NUCLEOTIDE SEQUENCE [LARGE SCALE GENOMIC DNA]</scope>
    <source>
        <strain evidence="1 2">MK1</strain>
    </source>
</reference>
<dbReference type="eggNOG" id="arCOG05949">
    <property type="taxonomic scope" value="Archaea"/>
</dbReference>
<protein>
    <submittedName>
        <fullName evidence="1">Uncharacterized protein</fullName>
    </submittedName>
</protein>
<proteinExistence type="predicted"/>
<name>H2C314_9CREN</name>
<organism evidence="1 2">
    <name type="scientific">Metallosphaera yellowstonensis MK1</name>
    <dbReference type="NCBI Taxonomy" id="671065"/>
    <lineage>
        <taxon>Archaea</taxon>
        <taxon>Thermoproteota</taxon>
        <taxon>Thermoprotei</taxon>
        <taxon>Sulfolobales</taxon>
        <taxon>Sulfolobaceae</taxon>
        <taxon>Metallosphaera</taxon>
    </lineage>
</organism>
<dbReference type="AlphaFoldDB" id="H2C314"/>
<dbReference type="HOGENOM" id="CLU_156995_0_0_2"/>
<keyword evidence="2" id="KW-1185">Reference proteome</keyword>